<name>A0AAD9N265_9ANNE</name>
<sequence>MLKQSVKAALVVTTSAVAVPYAFAILAHMMYGWPRGRNKYKKALHPKRVYALSYVALQELAKDLPYGKNGNFLDVYIPKDEHGEDLDSCDSRPVVIFLYGGTWSSGDKSNYGLLCTQVADKLKAIVCCPNYSIYPKGYVDDMVQDVVDCLSWIQSHIREFGGDKKKVIMLGHSAGAHLCMLSVLELTLKKLLHNPESVLLSMSGPPAIAVSHQSSLFSESISFEDKYFNDNNASNGSSTSEMDHNQASLGTTGSFYVVDEKENDKSFIVLSETDTGESQQQPDEKPLEADATKKEDQDSNEDVEKEEVLEVKMTEQEDGLKPEITIQEDVDRELTDSQKDAIDLFKITLLFEQVQTHMPTMASLAGVYHIAEHYEHEAKRGIEFISNMARAMYGPDHFDRLSPALLVAELPEKIKLPPILLVHGDKDKTVPLVSSLHFGQALWNKGCHDVTVSVLPGCSHTDICIDLMDPKRHWYDGVMNELLKGVEKCL</sequence>
<evidence type="ECO:0000313" key="6">
    <source>
        <dbReference type="Proteomes" id="UP001208570"/>
    </source>
</evidence>
<accession>A0AAD9N265</accession>
<feature type="compositionally biased region" description="Polar residues" evidence="2">
    <location>
        <begin position="272"/>
        <end position="281"/>
    </location>
</feature>
<evidence type="ECO:0008006" key="7">
    <source>
        <dbReference type="Google" id="ProtNLM"/>
    </source>
</evidence>
<dbReference type="Proteomes" id="UP001208570">
    <property type="component" value="Unassembled WGS sequence"/>
</dbReference>
<reference evidence="5" key="1">
    <citation type="journal article" date="2023" name="Mol. Biol. Evol.">
        <title>Third-Generation Sequencing Reveals the Adaptive Role of the Epigenome in Three Deep-Sea Polychaetes.</title>
        <authorList>
            <person name="Perez M."/>
            <person name="Aroh O."/>
            <person name="Sun Y."/>
            <person name="Lan Y."/>
            <person name="Juniper S.K."/>
            <person name="Young C.R."/>
            <person name="Angers B."/>
            <person name="Qian P.Y."/>
        </authorList>
    </citation>
    <scope>NUCLEOTIDE SEQUENCE</scope>
    <source>
        <strain evidence="5">P08H-3</strain>
    </source>
</reference>
<dbReference type="InterPro" id="IPR050300">
    <property type="entry name" value="GDXG_lipolytic_enzyme"/>
</dbReference>
<dbReference type="InterPro" id="IPR001375">
    <property type="entry name" value="Peptidase_S9_cat"/>
</dbReference>
<feature type="region of interest" description="Disordered" evidence="2">
    <location>
        <begin position="272"/>
        <end position="305"/>
    </location>
</feature>
<organism evidence="5 6">
    <name type="scientific">Paralvinella palmiformis</name>
    <dbReference type="NCBI Taxonomy" id="53620"/>
    <lineage>
        <taxon>Eukaryota</taxon>
        <taxon>Metazoa</taxon>
        <taxon>Spiralia</taxon>
        <taxon>Lophotrochozoa</taxon>
        <taxon>Annelida</taxon>
        <taxon>Polychaeta</taxon>
        <taxon>Sedentaria</taxon>
        <taxon>Canalipalpata</taxon>
        <taxon>Terebellida</taxon>
        <taxon>Terebelliformia</taxon>
        <taxon>Alvinellidae</taxon>
        <taxon>Paralvinella</taxon>
    </lineage>
</organism>
<dbReference type="Gene3D" id="3.40.50.1820">
    <property type="entry name" value="alpha/beta hydrolase"/>
    <property type="match status" value="2"/>
</dbReference>
<evidence type="ECO:0000259" key="3">
    <source>
        <dbReference type="Pfam" id="PF00135"/>
    </source>
</evidence>
<dbReference type="GO" id="GO:0006508">
    <property type="term" value="P:proteolysis"/>
    <property type="evidence" value="ECO:0007669"/>
    <property type="project" value="InterPro"/>
</dbReference>
<evidence type="ECO:0000313" key="5">
    <source>
        <dbReference type="EMBL" id="KAK2154402.1"/>
    </source>
</evidence>
<dbReference type="GO" id="GO:0004061">
    <property type="term" value="F:arylformamidase activity"/>
    <property type="evidence" value="ECO:0007669"/>
    <property type="project" value="TreeGrafter"/>
</dbReference>
<feature type="domain" description="Carboxylesterase type B" evidence="3">
    <location>
        <begin position="72"/>
        <end position="205"/>
    </location>
</feature>
<dbReference type="PANTHER" id="PTHR48081:SF33">
    <property type="entry name" value="KYNURENINE FORMAMIDASE"/>
    <property type="match status" value="1"/>
</dbReference>
<dbReference type="GO" id="GO:0008236">
    <property type="term" value="F:serine-type peptidase activity"/>
    <property type="evidence" value="ECO:0007669"/>
    <property type="project" value="InterPro"/>
</dbReference>
<dbReference type="InterPro" id="IPR002018">
    <property type="entry name" value="CarbesteraseB"/>
</dbReference>
<evidence type="ECO:0000256" key="1">
    <source>
        <dbReference type="ARBA" id="ARBA00022801"/>
    </source>
</evidence>
<proteinExistence type="predicted"/>
<dbReference type="InterPro" id="IPR029058">
    <property type="entry name" value="AB_hydrolase_fold"/>
</dbReference>
<dbReference type="Pfam" id="PF00326">
    <property type="entry name" value="Peptidase_S9"/>
    <property type="match status" value="1"/>
</dbReference>
<dbReference type="AlphaFoldDB" id="A0AAD9N265"/>
<dbReference type="PANTHER" id="PTHR48081">
    <property type="entry name" value="AB HYDROLASE SUPERFAMILY PROTEIN C4A8.06C"/>
    <property type="match status" value="1"/>
</dbReference>
<dbReference type="EMBL" id="JAODUP010000269">
    <property type="protein sequence ID" value="KAK2154402.1"/>
    <property type="molecule type" value="Genomic_DNA"/>
</dbReference>
<gene>
    <name evidence="5" type="ORF">LSH36_269g05051</name>
</gene>
<comment type="caution">
    <text evidence="5">The sequence shown here is derived from an EMBL/GenBank/DDBJ whole genome shotgun (WGS) entry which is preliminary data.</text>
</comment>
<dbReference type="Pfam" id="PF00135">
    <property type="entry name" value="COesterase"/>
    <property type="match status" value="1"/>
</dbReference>
<feature type="domain" description="Peptidase S9 prolyl oligopeptidase catalytic" evidence="4">
    <location>
        <begin position="389"/>
        <end position="460"/>
    </location>
</feature>
<feature type="compositionally biased region" description="Basic and acidic residues" evidence="2">
    <location>
        <begin position="282"/>
        <end position="297"/>
    </location>
</feature>
<dbReference type="SUPFAM" id="SSF53474">
    <property type="entry name" value="alpha/beta-Hydrolases"/>
    <property type="match status" value="1"/>
</dbReference>
<protein>
    <recommendedName>
        <fullName evidence="7">Carboxylic ester hydrolase</fullName>
    </recommendedName>
</protein>
<evidence type="ECO:0000256" key="2">
    <source>
        <dbReference type="SAM" id="MobiDB-lite"/>
    </source>
</evidence>
<keyword evidence="6" id="KW-1185">Reference proteome</keyword>
<evidence type="ECO:0000259" key="4">
    <source>
        <dbReference type="Pfam" id="PF00326"/>
    </source>
</evidence>
<keyword evidence="1" id="KW-0378">Hydrolase</keyword>